<sequence length="96" mass="9940">MTAPAPHPSWCQTVHGRERQMHTGVIGEVVGVPDPGEDVEIVLVEMNDFLDGRGALVTLGVSGDGSYSSADLTAGRAREVASLLGRAADLLDGGAR</sequence>
<keyword evidence="2" id="KW-1185">Reference proteome</keyword>
<comment type="caution">
    <text evidence="1">The sequence shown here is derived from an EMBL/GenBank/DDBJ whole genome shotgun (WGS) entry which is preliminary data.</text>
</comment>
<name>A0A8J3PIP4_9ACTN</name>
<dbReference type="EMBL" id="BONJ01000041">
    <property type="protein sequence ID" value="GIG18617.1"/>
    <property type="molecule type" value="Genomic_DNA"/>
</dbReference>
<organism evidence="1 2">
    <name type="scientific">Catellatospora methionotrophica</name>
    <dbReference type="NCBI Taxonomy" id="121620"/>
    <lineage>
        <taxon>Bacteria</taxon>
        <taxon>Bacillati</taxon>
        <taxon>Actinomycetota</taxon>
        <taxon>Actinomycetes</taxon>
        <taxon>Micromonosporales</taxon>
        <taxon>Micromonosporaceae</taxon>
        <taxon>Catellatospora</taxon>
    </lineage>
</organism>
<dbReference type="AlphaFoldDB" id="A0A8J3PIP4"/>
<evidence type="ECO:0000313" key="2">
    <source>
        <dbReference type="Proteomes" id="UP000660339"/>
    </source>
</evidence>
<accession>A0A8J3PIP4</accession>
<dbReference type="Proteomes" id="UP000660339">
    <property type="component" value="Unassembled WGS sequence"/>
</dbReference>
<dbReference type="RefSeq" id="WP_166388295.1">
    <property type="nucleotide sequence ID" value="NZ_BAAATT010000004.1"/>
</dbReference>
<evidence type="ECO:0000313" key="1">
    <source>
        <dbReference type="EMBL" id="GIG18617.1"/>
    </source>
</evidence>
<protein>
    <submittedName>
        <fullName evidence="1">Uncharacterized protein</fullName>
    </submittedName>
</protein>
<gene>
    <name evidence="1" type="ORF">Cme02nite_69490</name>
</gene>
<reference evidence="1" key="1">
    <citation type="submission" date="2021-01" db="EMBL/GenBank/DDBJ databases">
        <title>Whole genome shotgun sequence of Catellatospora methionotrophica NBRC 14553.</title>
        <authorList>
            <person name="Komaki H."/>
            <person name="Tamura T."/>
        </authorList>
    </citation>
    <scope>NUCLEOTIDE SEQUENCE</scope>
    <source>
        <strain evidence="1">NBRC 14553</strain>
    </source>
</reference>
<proteinExistence type="predicted"/>